<dbReference type="Proteomes" id="UP001590950">
    <property type="component" value="Unassembled WGS sequence"/>
</dbReference>
<sequence>MNQFRLLWLAATGWDSALMLFKAILVPYDELRSPRADKRLSMQWSVRAPERTSKGRIVELD</sequence>
<proteinExistence type="predicted"/>
<name>A0ABR4A8X5_9LECA</name>
<accession>A0ABR4A8X5</accession>
<keyword evidence="2" id="KW-1185">Reference proteome</keyword>
<gene>
    <name evidence="1" type="ORF">N7G274_005905</name>
</gene>
<comment type="caution">
    <text evidence="1">The sequence shown here is derived from an EMBL/GenBank/DDBJ whole genome shotgun (WGS) entry which is preliminary data.</text>
</comment>
<evidence type="ECO:0000313" key="1">
    <source>
        <dbReference type="EMBL" id="KAL2041523.1"/>
    </source>
</evidence>
<evidence type="ECO:0000313" key="2">
    <source>
        <dbReference type="Proteomes" id="UP001590950"/>
    </source>
</evidence>
<protein>
    <submittedName>
        <fullName evidence="1">Uncharacterized protein</fullName>
    </submittedName>
</protein>
<organism evidence="1 2">
    <name type="scientific">Stereocaulon virgatum</name>
    <dbReference type="NCBI Taxonomy" id="373712"/>
    <lineage>
        <taxon>Eukaryota</taxon>
        <taxon>Fungi</taxon>
        <taxon>Dikarya</taxon>
        <taxon>Ascomycota</taxon>
        <taxon>Pezizomycotina</taxon>
        <taxon>Lecanoromycetes</taxon>
        <taxon>OSLEUM clade</taxon>
        <taxon>Lecanoromycetidae</taxon>
        <taxon>Lecanorales</taxon>
        <taxon>Lecanorineae</taxon>
        <taxon>Stereocaulaceae</taxon>
        <taxon>Stereocaulon</taxon>
    </lineage>
</organism>
<dbReference type="EMBL" id="JBEFKJ010000017">
    <property type="protein sequence ID" value="KAL2041523.1"/>
    <property type="molecule type" value="Genomic_DNA"/>
</dbReference>
<reference evidence="1 2" key="1">
    <citation type="submission" date="2024-09" db="EMBL/GenBank/DDBJ databases">
        <title>Rethinking Asexuality: The Enigmatic Case of Functional Sexual Genes in Lepraria (Stereocaulaceae).</title>
        <authorList>
            <person name="Doellman M."/>
            <person name="Sun Y."/>
            <person name="Barcenas-Pena A."/>
            <person name="Lumbsch H.T."/>
            <person name="Grewe F."/>
        </authorList>
    </citation>
    <scope>NUCLEOTIDE SEQUENCE [LARGE SCALE GENOMIC DNA]</scope>
    <source>
        <strain evidence="1 2">Mercado 3170</strain>
    </source>
</reference>